<keyword evidence="4" id="KW-1185">Reference proteome</keyword>
<dbReference type="RefSeq" id="WP_164678554.1">
    <property type="nucleotide sequence ID" value="NZ_CP049057.1"/>
</dbReference>
<evidence type="ECO:0000313" key="4">
    <source>
        <dbReference type="Proteomes" id="UP000505306"/>
    </source>
</evidence>
<keyword evidence="1" id="KW-0732">Signal</keyword>
<protein>
    <submittedName>
        <fullName evidence="3">PorT family protein</fullName>
    </submittedName>
</protein>
<evidence type="ECO:0000259" key="2">
    <source>
        <dbReference type="Pfam" id="PF13568"/>
    </source>
</evidence>
<feature type="domain" description="Outer membrane protein beta-barrel" evidence="2">
    <location>
        <begin position="19"/>
        <end position="163"/>
    </location>
</feature>
<feature type="chain" id="PRO_5026068240" evidence="1">
    <location>
        <begin position="20"/>
        <end position="185"/>
    </location>
</feature>
<dbReference type="KEGG" id="mgel:G5B37_02925"/>
<accession>A0A6G6GJ48</accession>
<gene>
    <name evidence="3" type="ORF">G5B37_02925</name>
</gene>
<dbReference type="InterPro" id="IPR025665">
    <property type="entry name" value="Beta-barrel_OMP_2"/>
</dbReference>
<feature type="signal peptide" evidence="1">
    <location>
        <begin position="1"/>
        <end position="19"/>
    </location>
</feature>
<evidence type="ECO:0000313" key="3">
    <source>
        <dbReference type="EMBL" id="QIE58547.1"/>
    </source>
</evidence>
<dbReference type="Proteomes" id="UP000505306">
    <property type="component" value="Chromosome"/>
</dbReference>
<dbReference type="InterPro" id="IPR011250">
    <property type="entry name" value="OMP/PagP_B-barrel"/>
</dbReference>
<dbReference type="AlphaFoldDB" id="A0A6G6GJ48"/>
<organism evidence="3 4">
    <name type="scientific">Rasiella rasia</name>
    <dbReference type="NCBI Taxonomy" id="2744027"/>
    <lineage>
        <taxon>Bacteria</taxon>
        <taxon>Pseudomonadati</taxon>
        <taxon>Bacteroidota</taxon>
        <taxon>Flavobacteriia</taxon>
        <taxon>Flavobacteriales</taxon>
        <taxon>Flavobacteriaceae</taxon>
        <taxon>Rasiella</taxon>
    </lineage>
</organism>
<name>A0A6G6GJ48_9FLAO</name>
<dbReference type="Gene3D" id="2.40.160.20">
    <property type="match status" value="1"/>
</dbReference>
<dbReference type="EMBL" id="CP049057">
    <property type="protein sequence ID" value="QIE58547.1"/>
    <property type="molecule type" value="Genomic_DNA"/>
</dbReference>
<reference evidence="3 4" key="1">
    <citation type="submission" date="2020-02" db="EMBL/GenBank/DDBJ databases">
        <title>Complete genome sequence of Flavobacteriaceae bacterium.</title>
        <authorList>
            <person name="Kim S.-J."/>
            <person name="Kim Y.-S."/>
            <person name="Kim K.-H."/>
        </authorList>
    </citation>
    <scope>NUCLEOTIDE SEQUENCE [LARGE SCALE GENOMIC DNA]</scope>
    <source>
        <strain evidence="3 4">RR4-40</strain>
    </source>
</reference>
<sequence length="185" mass="19444">MKKICLVFIFACMATAVSAQGIDFGIKAGVNFASISDAQGLDLSSRTGIVVGAFVGGKFNDRLGIQADLLYSQQGAEFDAGEFDLDYVNVPIVAKVYIAKGFHVQAGPQFGVVVNDETQTVIGEVINDIAINDFDVSGIVGLGYDVPLGLRLEGRYNFGFSDVPDAPGASGKNSVVTLSVGYSFL</sequence>
<dbReference type="SUPFAM" id="SSF56925">
    <property type="entry name" value="OMPA-like"/>
    <property type="match status" value="1"/>
</dbReference>
<evidence type="ECO:0000256" key="1">
    <source>
        <dbReference type="SAM" id="SignalP"/>
    </source>
</evidence>
<proteinExistence type="predicted"/>
<dbReference type="Pfam" id="PF13568">
    <property type="entry name" value="OMP_b-brl_2"/>
    <property type="match status" value="1"/>
</dbReference>